<evidence type="ECO:0000259" key="1">
    <source>
        <dbReference type="PROSITE" id="PS50072"/>
    </source>
</evidence>
<keyword evidence="3" id="KW-1185">Reference proteome</keyword>
<feature type="domain" description="PPIase cyclophilin-type" evidence="1">
    <location>
        <begin position="46"/>
        <end position="230"/>
    </location>
</feature>
<dbReference type="GO" id="GO:0003755">
    <property type="term" value="F:peptidyl-prolyl cis-trans isomerase activity"/>
    <property type="evidence" value="ECO:0007669"/>
    <property type="project" value="InterPro"/>
</dbReference>
<gene>
    <name evidence="2" type="ORF">GCM10011529_01360</name>
</gene>
<protein>
    <submittedName>
        <fullName evidence="2">Peptidyl-prolyl cis-trans isomerase</fullName>
    </submittedName>
</protein>
<dbReference type="InterPro" id="IPR002130">
    <property type="entry name" value="Cyclophilin-type_PPIase_dom"/>
</dbReference>
<evidence type="ECO:0000313" key="3">
    <source>
        <dbReference type="Proteomes" id="UP000635071"/>
    </source>
</evidence>
<name>A0A917E408_9SPHN</name>
<reference evidence="2" key="1">
    <citation type="journal article" date="2014" name="Int. J. Syst. Evol. Microbiol.">
        <title>Complete genome sequence of Corynebacterium casei LMG S-19264T (=DSM 44701T), isolated from a smear-ripened cheese.</title>
        <authorList>
            <consortium name="US DOE Joint Genome Institute (JGI-PGF)"/>
            <person name="Walter F."/>
            <person name="Albersmeier A."/>
            <person name="Kalinowski J."/>
            <person name="Ruckert C."/>
        </authorList>
    </citation>
    <scope>NUCLEOTIDE SEQUENCE</scope>
    <source>
        <strain evidence="2">CGMCC 1.15519</strain>
    </source>
</reference>
<reference evidence="2" key="2">
    <citation type="submission" date="2020-09" db="EMBL/GenBank/DDBJ databases">
        <authorList>
            <person name="Sun Q."/>
            <person name="Zhou Y."/>
        </authorList>
    </citation>
    <scope>NUCLEOTIDE SEQUENCE</scope>
    <source>
        <strain evidence="2">CGMCC 1.15519</strain>
    </source>
</reference>
<keyword evidence="2" id="KW-0413">Isomerase</keyword>
<sequence>MILLALLLAAPPPPIPTAPPSPTDIAASAPPSAWRPIPPENLLLLETPRGTLAIELAPDFAPAHIAAIKSLIAQGRFNGGNITRVQDNYVVQWAARPAPQGTPKPAPLPAEYERPAAGLTITPLGNPDTYAEAGFANGWPVAQDKTTNTAWLAHCYAAVGVGRDNPPDTGDGSELYAVIGHAPRHLDRNITVVGRVVEGLPAYASLPRGTGDIGFYKTPAEYTPITRVRLAANIPGAPRFEVMDTTSKTFADYKAARANRTGFFIRPAAAVDLCNVQVPVRRAK</sequence>
<evidence type="ECO:0000313" key="2">
    <source>
        <dbReference type="EMBL" id="GGD98963.1"/>
    </source>
</evidence>
<dbReference type="Pfam" id="PF00160">
    <property type="entry name" value="Pro_isomerase"/>
    <property type="match status" value="1"/>
</dbReference>
<accession>A0A917E408</accession>
<dbReference type="EMBL" id="BMJM01000001">
    <property type="protein sequence ID" value="GGD98963.1"/>
    <property type="molecule type" value="Genomic_DNA"/>
</dbReference>
<dbReference type="AlphaFoldDB" id="A0A917E408"/>
<dbReference type="Proteomes" id="UP000635071">
    <property type="component" value="Unassembled WGS sequence"/>
</dbReference>
<proteinExistence type="predicted"/>
<dbReference type="PROSITE" id="PS50072">
    <property type="entry name" value="CSA_PPIASE_2"/>
    <property type="match status" value="1"/>
</dbReference>
<dbReference type="InterPro" id="IPR029000">
    <property type="entry name" value="Cyclophilin-like_dom_sf"/>
</dbReference>
<dbReference type="Gene3D" id="2.40.100.10">
    <property type="entry name" value="Cyclophilin-like"/>
    <property type="match status" value="1"/>
</dbReference>
<comment type="caution">
    <text evidence="2">The sequence shown here is derived from an EMBL/GenBank/DDBJ whole genome shotgun (WGS) entry which is preliminary data.</text>
</comment>
<dbReference type="RefSeq" id="WP_188761000.1">
    <property type="nucleotide sequence ID" value="NZ_BMJM01000001.1"/>
</dbReference>
<organism evidence="2 3">
    <name type="scientific">Sandarakinorhabdus glacialis</name>
    <dbReference type="NCBI Taxonomy" id="1614636"/>
    <lineage>
        <taxon>Bacteria</taxon>
        <taxon>Pseudomonadati</taxon>
        <taxon>Pseudomonadota</taxon>
        <taxon>Alphaproteobacteria</taxon>
        <taxon>Sphingomonadales</taxon>
        <taxon>Sphingosinicellaceae</taxon>
        <taxon>Sandarakinorhabdus</taxon>
    </lineage>
</organism>
<dbReference type="SUPFAM" id="SSF50891">
    <property type="entry name" value="Cyclophilin-like"/>
    <property type="match status" value="1"/>
</dbReference>